<keyword evidence="3" id="KW-1185">Reference proteome</keyword>
<accession>A0A1I2X8V8</accession>
<dbReference type="EMBL" id="FOPM01000034">
    <property type="protein sequence ID" value="SFH09389.1"/>
    <property type="molecule type" value="Genomic_DNA"/>
</dbReference>
<proteinExistence type="predicted"/>
<gene>
    <name evidence="2" type="ORF">SAMN05192565_1348</name>
</gene>
<protein>
    <submittedName>
        <fullName evidence="2">Uncharacterized protein</fullName>
    </submittedName>
</protein>
<name>A0A1I2X8V8_9HYPH</name>
<sequence>MSQTEFSRLPKAAESDQERALRRMADAVHHLNLAVTRAVDSGLSVELIRGSRHHDGSGNWGDQMVPLVRGREGTAAQAQPAASGQAA</sequence>
<feature type="region of interest" description="Disordered" evidence="1">
    <location>
        <begin position="1"/>
        <end position="20"/>
    </location>
</feature>
<evidence type="ECO:0000256" key="1">
    <source>
        <dbReference type="SAM" id="MobiDB-lite"/>
    </source>
</evidence>
<evidence type="ECO:0000313" key="3">
    <source>
        <dbReference type="Proteomes" id="UP000199229"/>
    </source>
</evidence>
<dbReference type="STRING" id="582675.SAMN05192565_1348"/>
<evidence type="ECO:0000313" key="2">
    <source>
        <dbReference type="EMBL" id="SFH09389.1"/>
    </source>
</evidence>
<organism evidence="2 3">
    <name type="scientific">Methylobacterium gossipiicola</name>
    <dbReference type="NCBI Taxonomy" id="582675"/>
    <lineage>
        <taxon>Bacteria</taxon>
        <taxon>Pseudomonadati</taxon>
        <taxon>Pseudomonadota</taxon>
        <taxon>Alphaproteobacteria</taxon>
        <taxon>Hyphomicrobiales</taxon>
        <taxon>Methylobacteriaceae</taxon>
        <taxon>Methylobacterium</taxon>
    </lineage>
</organism>
<dbReference type="Proteomes" id="UP000199229">
    <property type="component" value="Unassembled WGS sequence"/>
</dbReference>
<reference evidence="3" key="1">
    <citation type="submission" date="2016-10" db="EMBL/GenBank/DDBJ databases">
        <authorList>
            <person name="Varghese N."/>
            <person name="Submissions S."/>
        </authorList>
    </citation>
    <scope>NUCLEOTIDE SEQUENCE [LARGE SCALE GENOMIC DNA]</scope>
    <source>
        <strain evidence="3">Gh-105</strain>
    </source>
</reference>
<feature type="compositionally biased region" description="Basic and acidic residues" evidence="1">
    <location>
        <begin position="11"/>
        <end position="20"/>
    </location>
</feature>
<dbReference type="AlphaFoldDB" id="A0A1I2X8V8"/>